<organism evidence="2 3">
    <name type="scientific">Halolamina salina</name>
    <dbReference type="NCBI Taxonomy" id="1220023"/>
    <lineage>
        <taxon>Archaea</taxon>
        <taxon>Methanobacteriati</taxon>
        <taxon>Methanobacteriota</taxon>
        <taxon>Stenosarchaea group</taxon>
        <taxon>Halobacteria</taxon>
        <taxon>Halobacteriales</taxon>
        <taxon>Haloferacaceae</taxon>
    </lineage>
</organism>
<dbReference type="EMBL" id="JBHUDH010000033">
    <property type="protein sequence ID" value="MFD1525480.1"/>
    <property type="molecule type" value="Genomic_DNA"/>
</dbReference>
<protein>
    <recommendedName>
        <fullName evidence="4">DUF2171 domain-containing protein</fullName>
    </recommendedName>
</protein>
<gene>
    <name evidence="2" type="ORF">ACFR9S_04080</name>
</gene>
<sequence length="78" mass="8538">MQHFTQEHANMPVVDARGERLGRVAGVQDGEARLEPETGVESRMDAAASPDEDALAIDAEQVVEVTDDYVRIELGDEE</sequence>
<evidence type="ECO:0000256" key="1">
    <source>
        <dbReference type="SAM" id="MobiDB-lite"/>
    </source>
</evidence>
<evidence type="ECO:0000313" key="3">
    <source>
        <dbReference type="Proteomes" id="UP001597111"/>
    </source>
</evidence>
<dbReference type="AlphaFoldDB" id="A0ABD6B4I1"/>
<name>A0ABD6B4I1_9EURY</name>
<dbReference type="RefSeq" id="WP_379730952.1">
    <property type="nucleotide sequence ID" value="NZ_JBHSWZ010000038.1"/>
</dbReference>
<evidence type="ECO:0008006" key="4">
    <source>
        <dbReference type="Google" id="ProtNLM"/>
    </source>
</evidence>
<accession>A0ABD6B4I1</accession>
<feature type="region of interest" description="Disordered" evidence="1">
    <location>
        <begin position="22"/>
        <end position="50"/>
    </location>
</feature>
<comment type="caution">
    <text evidence="2">The sequence shown here is derived from an EMBL/GenBank/DDBJ whole genome shotgun (WGS) entry which is preliminary data.</text>
</comment>
<keyword evidence="3" id="KW-1185">Reference proteome</keyword>
<proteinExistence type="predicted"/>
<dbReference type="Proteomes" id="UP001597111">
    <property type="component" value="Unassembled WGS sequence"/>
</dbReference>
<reference evidence="2 3" key="1">
    <citation type="journal article" date="2019" name="Int. J. Syst. Evol. Microbiol.">
        <title>The Global Catalogue of Microorganisms (GCM) 10K type strain sequencing project: providing services to taxonomists for standard genome sequencing and annotation.</title>
        <authorList>
            <consortium name="The Broad Institute Genomics Platform"/>
            <consortium name="The Broad Institute Genome Sequencing Center for Infectious Disease"/>
            <person name="Wu L."/>
            <person name="Ma J."/>
        </authorList>
    </citation>
    <scope>NUCLEOTIDE SEQUENCE [LARGE SCALE GENOMIC DNA]</scope>
    <source>
        <strain evidence="2 3">CGMCC 1.12285</strain>
    </source>
</reference>
<feature type="compositionally biased region" description="Basic and acidic residues" evidence="1">
    <location>
        <begin position="30"/>
        <end position="44"/>
    </location>
</feature>
<evidence type="ECO:0000313" key="2">
    <source>
        <dbReference type="EMBL" id="MFD1525480.1"/>
    </source>
</evidence>